<accession>A0A9W4XFE5</accession>
<dbReference type="Proteomes" id="UP001152607">
    <property type="component" value="Unassembled WGS sequence"/>
</dbReference>
<dbReference type="AlphaFoldDB" id="A0A9W4XFE5"/>
<feature type="signal peptide" evidence="1">
    <location>
        <begin position="1"/>
        <end position="18"/>
    </location>
</feature>
<dbReference type="EMBL" id="CAOQHR010000002">
    <property type="protein sequence ID" value="CAI6298132.1"/>
    <property type="molecule type" value="Genomic_DNA"/>
</dbReference>
<comment type="caution">
    <text evidence="2">The sequence shown here is derived from an EMBL/GenBank/DDBJ whole genome shotgun (WGS) entry which is preliminary data.</text>
</comment>
<evidence type="ECO:0000313" key="3">
    <source>
        <dbReference type="Proteomes" id="UP001152607"/>
    </source>
</evidence>
<keyword evidence="3" id="KW-1185">Reference proteome</keyword>
<dbReference type="PROSITE" id="PS50231">
    <property type="entry name" value="RICIN_B_LECTIN"/>
    <property type="match status" value="1"/>
</dbReference>
<proteinExistence type="predicted"/>
<gene>
    <name evidence="2" type="ORF">PDIGIT_LOCUS2730</name>
</gene>
<organism evidence="2 3">
    <name type="scientific">Periconia digitata</name>
    <dbReference type="NCBI Taxonomy" id="1303443"/>
    <lineage>
        <taxon>Eukaryota</taxon>
        <taxon>Fungi</taxon>
        <taxon>Dikarya</taxon>
        <taxon>Ascomycota</taxon>
        <taxon>Pezizomycotina</taxon>
        <taxon>Dothideomycetes</taxon>
        <taxon>Pleosporomycetidae</taxon>
        <taxon>Pleosporales</taxon>
        <taxon>Massarineae</taxon>
        <taxon>Periconiaceae</taxon>
        <taxon>Periconia</taxon>
    </lineage>
</organism>
<reference evidence="2" key="1">
    <citation type="submission" date="2023-01" db="EMBL/GenBank/DDBJ databases">
        <authorList>
            <person name="Van Ghelder C."/>
            <person name="Rancurel C."/>
        </authorList>
    </citation>
    <scope>NUCLEOTIDE SEQUENCE</scope>
    <source>
        <strain evidence="2">CNCM I-4278</strain>
    </source>
</reference>
<dbReference type="Gene3D" id="2.80.10.50">
    <property type="match status" value="1"/>
</dbReference>
<dbReference type="OrthoDB" id="6770063at2759"/>
<evidence type="ECO:0000313" key="2">
    <source>
        <dbReference type="EMBL" id="CAI6298132.1"/>
    </source>
</evidence>
<feature type="chain" id="PRO_5040777542" description="Ricin B lectin domain-containing protein" evidence="1">
    <location>
        <begin position="19"/>
        <end position="284"/>
    </location>
</feature>
<evidence type="ECO:0008006" key="4">
    <source>
        <dbReference type="Google" id="ProtNLM"/>
    </source>
</evidence>
<dbReference type="SUPFAM" id="SSF50370">
    <property type="entry name" value="Ricin B-like lectins"/>
    <property type="match status" value="1"/>
</dbReference>
<dbReference type="InterPro" id="IPR035992">
    <property type="entry name" value="Ricin_B-like_lectins"/>
</dbReference>
<sequence>MILPTLLTSLIIPSLALALPAPQASTIPSGYRKVYITSAVDTKYVVVPKAATAANGGLVVVFIYSQSLHLLVSVFRRKEKKVFSVDRIERDLRKGFKSYCSLITPLSSLKSTPKSPRYLHLELTTAFLEKTRQTLTSKPIQQWHLTANSTKIYVASDATLCLDAGPKTAWKDMAPVYTNTCSDTAPGQQWIALGDGRIAVAGSSPRMFTSLPPLSSSLSFFFQKRVIARGYADANFCWNIEECLDLQYMRATQNNPVGLYACAGLGNTGAKDKGINWPLLEVTG</sequence>
<evidence type="ECO:0000256" key="1">
    <source>
        <dbReference type="SAM" id="SignalP"/>
    </source>
</evidence>
<keyword evidence="1" id="KW-0732">Signal</keyword>
<protein>
    <recommendedName>
        <fullName evidence="4">Ricin B lectin domain-containing protein</fullName>
    </recommendedName>
</protein>
<name>A0A9W4XFE5_9PLEO</name>